<accession>A0A5P2HDJ6</accession>
<keyword evidence="2 7" id="KW-0813">Transport</keyword>
<dbReference type="GO" id="GO:0005886">
    <property type="term" value="C:plasma membrane"/>
    <property type="evidence" value="ECO:0007669"/>
    <property type="project" value="UniProtKB-SubCell"/>
</dbReference>
<dbReference type="SUPFAM" id="SSF161098">
    <property type="entry name" value="MetI-like"/>
    <property type="match status" value="1"/>
</dbReference>
<sequence length="278" mass="29059">MVARHRHGERAVTMLRSPRHLSGLALLVLLAAFALAGPWVAGRAPFEQNLYGILQAPSLQEPLGTDHLGRSMLARLASASRLSLGLAVLSVLTAAIPGTLLGLLAAWRGGWTARTIGAIADAVLALPGLLLVLLLSAFAPGAFWPLYVGLSLVLWVEYFRVTRASAAVQLASEHVEAARLLGFGPMHVLRHHVLPEVLPLLGTLMSFGASAAVLALAAMGFVGLGAQPPSAELGLMMTELLPYAAEAPWIIASPIVVLTLATLTMVLLGGGANRRHAA</sequence>
<feature type="transmembrane region" description="Helical" evidence="7">
    <location>
        <begin position="200"/>
        <end position="227"/>
    </location>
</feature>
<evidence type="ECO:0000256" key="2">
    <source>
        <dbReference type="ARBA" id="ARBA00022448"/>
    </source>
</evidence>
<dbReference type="Gene3D" id="1.10.3720.10">
    <property type="entry name" value="MetI-like"/>
    <property type="match status" value="1"/>
</dbReference>
<dbReference type="Proteomes" id="UP000322822">
    <property type="component" value="Chromosome 2"/>
</dbReference>
<dbReference type="GO" id="GO:0071916">
    <property type="term" value="F:dipeptide transmembrane transporter activity"/>
    <property type="evidence" value="ECO:0007669"/>
    <property type="project" value="TreeGrafter"/>
</dbReference>
<evidence type="ECO:0000259" key="8">
    <source>
        <dbReference type="PROSITE" id="PS50928"/>
    </source>
</evidence>
<evidence type="ECO:0000256" key="7">
    <source>
        <dbReference type="RuleBase" id="RU363032"/>
    </source>
</evidence>
<evidence type="ECO:0000256" key="1">
    <source>
        <dbReference type="ARBA" id="ARBA00004651"/>
    </source>
</evidence>
<dbReference type="PROSITE" id="PS50928">
    <property type="entry name" value="ABC_TM1"/>
    <property type="match status" value="1"/>
</dbReference>
<dbReference type="EMBL" id="CP044067">
    <property type="protein sequence ID" value="QET05898.1"/>
    <property type="molecule type" value="Genomic_DNA"/>
</dbReference>
<keyword evidence="4 7" id="KW-0812">Transmembrane</keyword>
<evidence type="ECO:0000256" key="5">
    <source>
        <dbReference type="ARBA" id="ARBA00022989"/>
    </source>
</evidence>
<protein>
    <submittedName>
        <fullName evidence="9">ABC transporter permease</fullName>
    </submittedName>
</protein>
<feature type="transmembrane region" description="Helical" evidence="7">
    <location>
        <begin position="247"/>
        <end position="268"/>
    </location>
</feature>
<comment type="subcellular location">
    <subcellularLocation>
        <location evidence="1 7">Cell membrane</location>
        <topology evidence="1 7">Multi-pass membrane protein</topology>
    </subcellularLocation>
</comment>
<comment type="similarity">
    <text evidence="7">Belongs to the binding-protein-dependent transport system permease family.</text>
</comment>
<dbReference type="OrthoDB" id="9783218at2"/>
<name>A0A5P2HDJ6_9BURK</name>
<dbReference type="AlphaFoldDB" id="A0A5P2HDJ6"/>
<proteinExistence type="inferred from homology"/>
<dbReference type="CDD" id="cd06261">
    <property type="entry name" value="TM_PBP2"/>
    <property type="match status" value="1"/>
</dbReference>
<evidence type="ECO:0000313" key="9">
    <source>
        <dbReference type="EMBL" id="QET05898.1"/>
    </source>
</evidence>
<dbReference type="PANTHER" id="PTHR43386:SF1">
    <property type="entry name" value="D,D-DIPEPTIDE TRANSPORT SYSTEM PERMEASE PROTEIN DDPC-RELATED"/>
    <property type="match status" value="1"/>
</dbReference>
<dbReference type="InterPro" id="IPR000515">
    <property type="entry name" value="MetI-like"/>
</dbReference>
<feature type="transmembrane region" description="Helical" evidence="7">
    <location>
        <begin position="82"/>
        <end position="106"/>
    </location>
</feature>
<keyword evidence="3" id="KW-1003">Cell membrane</keyword>
<dbReference type="InterPro" id="IPR035906">
    <property type="entry name" value="MetI-like_sf"/>
</dbReference>
<reference evidence="9 10" key="1">
    <citation type="submission" date="2019-09" db="EMBL/GenBank/DDBJ databases">
        <title>FDA dAtabase for Regulatory Grade micrObial Sequences (FDA-ARGOS): Supporting development and validation of Infectious Disease Dx tests.</title>
        <authorList>
            <person name="Sciortino C."/>
            <person name="Tallon L."/>
            <person name="Sadzewicz L."/>
            <person name="Vavikolanu K."/>
            <person name="Mehta A."/>
            <person name="Aluvathingal J."/>
            <person name="Nadendla S."/>
            <person name="Nandy P."/>
            <person name="Geyer C."/>
            <person name="Yan Y."/>
            <person name="Sichtig H."/>
        </authorList>
    </citation>
    <scope>NUCLEOTIDE SEQUENCE [LARGE SCALE GENOMIC DNA]</scope>
    <source>
        <strain evidence="9 10">FDAARGOS_664</strain>
    </source>
</reference>
<dbReference type="InterPro" id="IPR050366">
    <property type="entry name" value="BP-dependent_transpt_permease"/>
</dbReference>
<feature type="domain" description="ABC transmembrane type-1" evidence="8">
    <location>
        <begin position="80"/>
        <end position="269"/>
    </location>
</feature>
<evidence type="ECO:0000256" key="4">
    <source>
        <dbReference type="ARBA" id="ARBA00022692"/>
    </source>
</evidence>
<feature type="transmembrane region" description="Helical" evidence="7">
    <location>
        <begin position="118"/>
        <end position="138"/>
    </location>
</feature>
<keyword evidence="5 7" id="KW-1133">Transmembrane helix</keyword>
<evidence type="ECO:0000313" key="10">
    <source>
        <dbReference type="Proteomes" id="UP000322822"/>
    </source>
</evidence>
<gene>
    <name evidence="9" type="ORF">FOB72_28560</name>
</gene>
<keyword evidence="6 7" id="KW-0472">Membrane</keyword>
<dbReference type="Pfam" id="PF00528">
    <property type="entry name" value="BPD_transp_1"/>
    <property type="match status" value="1"/>
</dbReference>
<feature type="transmembrane region" description="Helical" evidence="7">
    <location>
        <begin position="144"/>
        <end position="161"/>
    </location>
</feature>
<evidence type="ECO:0000256" key="6">
    <source>
        <dbReference type="ARBA" id="ARBA00023136"/>
    </source>
</evidence>
<evidence type="ECO:0000256" key="3">
    <source>
        <dbReference type="ARBA" id="ARBA00022475"/>
    </source>
</evidence>
<organism evidence="9 10">
    <name type="scientific">Cupriavidus pauculus</name>
    <dbReference type="NCBI Taxonomy" id="82633"/>
    <lineage>
        <taxon>Bacteria</taxon>
        <taxon>Pseudomonadati</taxon>
        <taxon>Pseudomonadota</taxon>
        <taxon>Betaproteobacteria</taxon>
        <taxon>Burkholderiales</taxon>
        <taxon>Burkholderiaceae</taxon>
        <taxon>Cupriavidus</taxon>
    </lineage>
</organism>
<dbReference type="PANTHER" id="PTHR43386">
    <property type="entry name" value="OLIGOPEPTIDE TRANSPORT SYSTEM PERMEASE PROTEIN APPC"/>
    <property type="match status" value="1"/>
</dbReference>